<name>A0A3N5CPG9_9SPHN</name>
<accession>A0A3N5CPG9</accession>
<proteinExistence type="predicted"/>
<gene>
    <name evidence="1" type="ORF">EG799_01595</name>
</gene>
<organism evidence="1 2">
    <name type="scientific">Aurantiacibacter spongiae</name>
    <dbReference type="NCBI Taxonomy" id="2488860"/>
    <lineage>
        <taxon>Bacteria</taxon>
        <taxon>Pseudomonadati</taxon>
        <taxon>Pseudomonadota</taxon>
        <taxon>Alphaproteobacteria</taxon>
        <taxon>Sphingomonadales</taxon>
        <taxon>Erythrobacteraceae</taxon>
        <taxon>Aurantiacibacter</taxon>
    </lineage>
</organism>
<evidence type="ECO:0000313" key="1">
    <source>
        <dbReference type="EMBL" id="RPF70467.1"/>
    </source>
</evidence>
<sequence length="61" mass="6634">MNTMTTITPPAQEEVLLSPRAALGLCIHSLNLAAQEIERLGGEGSFVRNTVERVTPVRWSA</sequence>
<protein>
    <submittedName>
        <fullName evidence="1">Uncharacterized protein</fullName>
    </submittedName>
</protein>
<dbReference type="AlphaFoldDB" id="A0A3N5CPG9"/>
<evidence type="ECO:0000313" key="2">
    <source>
        <dbReference type="Proteomes" id="UP000275232"/>
    </source>
</evidence>
<dbReference type="EMBL" id="RPFZ01000001">
    <property type="protein sequence ID" value="RPF70467.1"/>
    <property type="molecule type" value="Genomic_DNA"/>
</dbReference>
<dbReference type="RefSeq" id="WP_123877961.1">
    <property type="nucleotide sequence ID" value="NZ_RPFZ01000001.1"/>
</dbReference>
<dbReference type="Proteomes" id="UP000275232">
    <property type="component" value="Unassembled WGS sequence"/>
</dbReference>
<comment type="caution">
    <text evidence="1">The sequence shown here is derived from an EMBL/GenBank/DDBJ whole genome shotgun (WGS) entry which is preliminary data.</text>
</comment>
<reference evidence="1 2" key="1">
    <citation type="submission" date="2018-11" db="EMBL/GenBank/DDBJ databases">
        <title>Erythrobacter spongiae sp. nov., isolated from a marine sponge.</title>
        <authorList>
            <person name="Zhuang L."/>
            <person name="Luo L."/>
        </authorList>
    </citation>
    <scope>NUCLEOTIDE SEQUENCE [LARGE SCALE GENOMIC DNA]</scope>
    <source>
        <strain evidence="1 2">HN-E23</strain>
    </source>
</reference>
<keyword evidence="2" id="KW-1185">Reference proteome</keyword>